<evidence type="ECO:0000256" key="3">
    <source>
        <dbReference type="ARBA" id="ARBA00022695"/>
    </source>
</evidence>
<evidence type="ECO:0000256" key="1">
    <source>
        <dbReference type="ARBA" id="ARBA00012493"/>
    </source>
</evidence>
<evidence type="ECO:0000256" key="8">
    <source>
        <dbReference type="ARBA" id="ARBA00034120"/>
    </source>
</evidence>
<dbReference type="PANTHER" id="PTHR34047:SF7">
    <property type="entry name" value="RNA-DIRECTED DNA POLYMERASE"/>
    <property type="match status" value="1"/>
</dbReference>
<accession>A0A483NG07</accession>
<reference evidence="11" key="1">
    <citation type="submission" date="2019-01" db="EMBL/GenBank/DDBJ databases">
        <authorList>
            <person name="Lista F."/>
            <person name="Anselmo A."/>
        </authorList>
    </citation>
    <scope>NUCLEOTIDE SEQUENCE</scope>
    <source>
        <strain evidence="11">2S</strain>
    </source>
</reference>
<gene>
    <name evidence="11" type="ORF">ETF11_24070</name>
</gene>
<evidence type="ECO:0000256" key="4">
    <source>
        <dbReference type="ARBA" id="ARBA00022723"/>
    </source>
</evidence>
<dbReference type="GO" id="GO:0003964">
    <property type="term" value="F:RNA-directed DNA polymerase activity"/>
    <property type="evidence" value="ECO:0007669"/>
    <property type="project" value="UniProtKB-KW"/>
</dbReference>
<dbReference type="InterPro" id="IPR000477">
    <property type="entry name" value="RT_dom"/>
</dbReference>
<dbReference type="InterPro" id="IPR000123">
    <property type="entry name" value="Reverse_transcriptase_msDNA"/>
</dbReference>
<dbReference type="SUPFAM" id="SSF56672">
    <property type="entry name" value="DNA/RNA polymerases"/>
    <property type="match status" value="1"/>
</dbReference>
<evidence type="ECO:0000256" key="9">
    <source>
        <dbReference type="ARBA" id="ARBA00048173"/>
    </source>
</evidence>
<dbReference type="PANTHER" id="PTHR34047">
    <property type="entry name" value="NUCLEAR INTRON MATURASE 1, MITOCHONDRIAL-RELATED"/>
    <property type="match status" value="1"/>
</dbReference>
<dbReference type="PRINTS" id="PR00866">
    <property type="entry name" value="RNADNAPOLMS"/>
</dbReference>
<dbReference type="EMBL" id="SDCU01000040">
    <property type="protein sequence ID" value="TCX98469.1"/>
    <property type="molecule type" value="Genomic_DNA"/>
</dbReference>
<dbReference type="RefSeq" id="WP_004186757.1">
    <property type="nucleotide sequence ID" value="NZ_BGNY01000069.1"/>
</dbReference>
<comment type="similarity">
    <text evidence="8">Belongs to the bacterial reverse transcriptase family.</text>
</comment>
<dbReference type="CDD" id="cd03487">
    <property type="entry name" value="RT_Bac_retron_II"/>
    <property type="match status" value="1"/>
</dbReference>
<dbReference type="GO" id="GO:0046872">
    <property type="term" value="F:metal ion binding"/>
    <property type="evidence" value="ECO:0007669"/>
    <property type="project" value="UniProtKB-KW"/>
</dbReference>
<evidence type="ECO:0000256" key="7">
    <source>
        <dbReference type="ARBA" id="ARBA00023118"/>
    </source>
</evidence>
<keyword evidence="2" id="KW-0808">Transferase</keyword>
<evidence type="ECO:0000256" key="2">
    <source>
        <dbReference type="ARBA" id="ARBA00022679"/>
    </source>
</evidence>
<dbReference type="InterPro" id="IPR043502">
    <property type="entry name" value="DNA/RNA_pol_sf"/>
</dbReference>
<comment type="catalytic activity">
    <reaction evidence="9">
        <text>DNA(n) + a 2'-deoxyribonucleoside 5'-triphosphate = DNA(n+1) + diphosphate</text>
        <dbReference type="Rhea" id="RHEA:22508"/>
        <dbReference type="Rhea" id="RHEA-COMP:17339"/>
        <dbReference type="Rhea" id="RHEA-COMP:17340"/>
        <dbReference type="ChEBI" id="CHEBI:33019"/>
        <dbReference type="ChEBI" id="CHEBI:61560"/>
        <dbReference type="ChEBI" id="CHEBI:173112"/>
        <dbReference type="EC" id="2.7.7.49"/>
    </reaction>
</comment>
<evidence type="ECO:0000256" key="6">
    <source>
        <dbReference type="ARBA" id="ARBA00022918"/>
    </source>
</evidence>
<evidence type="ECO:0000256" key="5">
    <source>
        <dbReference type="ARBA" id="ARBA00022842"/>
    </source>
</evidence>
<dbReference type="PROSITE" id="PS50878">
    <property type="entry name" value="RT_POL"/>
    <property type="match status" value="1"/>
</dbReference>
<proteinExistence type="inferred from homology"/>
<comment type="caution">
    <text evidence="11">The sequence shown here is derived from an EMBL/GenBank/DDBJ whole genome shotgun (WGS) entry which is preliminary data.</text>
</comment>
<name>A0A483NG07_KLEPN</name>
<evidence type="ECO:0000259" key="10">
    <source>
        <dbReference type="PROSITE" id="PS50878"/>
    </source>
</evidence>
<dbReference type="InterPro" id="IPR051083">
    <property type="entry name" value="GrpII_Intron_Splice-Mob/Def"/>
</dbReference>
<keyword evidence="7" id="KW-0051">Antiviral defense</keyword>
<protein>
    <recommendedName>
        <fullName evidence="1">RNA-directed DNA polymerase</fullName>
        <ecNumber evidence="1">2.7.7.49</ecNumber>
    </recommendedName>
</protein>
<organism evidence="11">
    <name type="scientific">Klebsiella pneumoniae</name>
    <dbReference type="NCBI Taxonomy" id="573"/>
    <lineage>
        <taxon>Bacteria</taxon>
        <taxon>Pseudomonadati</taxon>
        <taxon>Pseudomonadota</taxon>
        <taxon>Gammaproteobacteria</taxon>
        <taxon>Enterobacterales</taxon>
        <taxon>Enterobacteriaceae</taxon>
        <taxon>Klebsiella/Raoultella group</taxon>
        <taxon>Klebsiella</taxon>
        <taxon>Klebsiella pneumoniae complex</taxon>
    </lineage>
</organism>
<sequence length="366" mass="42801">MMKNNISDDFFKKAILKGNEDLLNDFSPAVREFKVGCDNFFEISKDSEHKRINDRITKFVLAKIPINSSACGFVQGKSYYDFLRPHIQGYYFLRLDIKNFFHSISAHKVKNLLAQHFNNEKGGNKYSALDIAYMAVTHKVSDTYLDKDFRGKEVLPIGFSSSPVISNIIFRKVDILIQKLCEDKGIIYSRYADDMFFSSGNSKYLHSEQFEKDISIFVSTLSLKLKKSKRKATENTISLNGYVVQNRKRKKDFFHVYKEKPVGNIRLSDKKLKPLKKISALLKKQKSPIYIMESVFHLNPRKFALRYGNKFYFYSKYADDQLQNKLKGYRSYLVSLIKYNDKYRCVNIDCMKKIKELVEVFESNIK</sequence>
<feature type="domain" description="Reverse transcriptase" evidence="10">
    <location>
        <begin position="1"/>
        <end position="244"/>
    </location>
</feature>
<dbReference type="Pfam" id="PF00078">
    <property type="entry name" value="RVT_1"/>
    <property type="match status" value="1"/>
</dbReference>
<dbReference type="AlphaFoldDB" id="A0A483NG07"/>
<keyword evidence="4" id="KW-0479">Metal-binding</keyword>
<evidence type="ECO:0000313" key="11">
    <source>
        <dbReference type="EMBL" id="TCX98469.1"/>
    </source>
</evidence>
<dbReference type="EC" id="2.7.7.49" evidence="1"/>
<keyword evidence="5" id="KW-0460">Magnesium</keyword>
<keyword evidence="6 11" id="KW-0695">RNA-directed DNA polymerase</keyword>
<dbReference type="GO" id="GO:0051607">
    <property type="term" value="P:defense response to virus"/>
    <property type="evidence" value="ECO:0007669"/>
    <property type="project" value="UniProtKB-KW"/>
</dbReference>
<dbReference type="GO" id="GO:0003723">
    <property type="term" value="F:RNA binding"/>
    <property type="evidence" value="ECO:0007669"/>
    <property type="project" value="InterPro"/>
</dbReference>
<keyword evidence="3" id="KW-0548">Nucleotidyltransferase</keyword>